<dbReference type="Proteomes" id="UP000028547">
    <property type="component" value="Unassembled WGS sequence"/>
</dbReference>
<protein>
    <recommendedName>
        <fullName evidence="5">Galactose oxidase</fullName>
    </recommendedName>
</protein>
<dbReference type="SMART" id="SM00612">
    <property type="entry name" value="Kelch"/>
    <property type="match status" value="2"/>
</dbReference>
<dbReference type="InterPro" id="IPR006652">
    <property type="entry name" value="Kelch_1"/>
</dbReference>
<evidence type="ECO:0008006" key="5">
    <source>
        <dbReference type="Google" id="ProtNLM"/>
    </source>
</evidence>
<dbReference type="EMBL" id="JPMI01000146">
    <property type="protein sequence ID" value="KFA91366.1"/>
    <property type="molecule type" value="Genomic_DNA"/>
</dbReference>
<dbReference type="InterPro" id="IPR015915">
    <property type="entry name" value="Kelch-typ_b-propeller"/>
</dbReference>
<comment type="caution">
    <text evidence="3">The sequence shown here is derived from an EMBL/GenBank/DDBJ whole genome shotgun (WGS) entry which is preliminary data.</text>
</comment>
<gene>
    <name evidence="3" type="ORF">Q664_22560</name>
</gene>
<keyword evidence="2" id="KW-0677">Repeat</keyword>
<feature type="non-terminal residue" evidence="3">
    <location>
        <position position="149"/>
    </location>
</feature>
<sequence length="149" mass="15921">MLLVCVGWGCGLPPGLDAALERWMQRRTAPLTVGQRWTPTGDMATARSVHTATLLLDGKVLVVGGDDSSDYLDSTEVYDPATGLWSPTTNSLANRRASHTATRLSNGEVLVTGGNDSSGYLVNTEVYDPVTNQWRPAPGNLATGRHSHT</sequence>
<dbReference type="SUPFAM" id="SSF117281">
    <property type="entry name" value="Kelch motif"/>
    <property type="match status" value="1"/>
</dbReference>
<dbReference type="InterPro" id="IPR037293">
    <property type="entry name" value="Gal_Oxidase_central_sf"/>
</dbReference>
<evidence type="ECO:0000313" key="4">
    <source>
        <dbReference type="Proteomes" id="UP000028547"/>
    </source>
</evidence>
<evidence type="ECO:0000256" key="1">
    <source>
        <dbReference type="ARBA" id="ARBA00022441"/>
    </source>
</evidence>
<keyword evidence="1" id="KW-0880">Kelch repeat</keyword>
<dbReference type="PANTHER" id="PTHR46344">
    <property type="entry name" value="OS02G0202900 PROTEIN"/>
    <property type="match status" value="1"/>
</dbReference>
<dbReference type="PANTHER" id="PTHR46344:SF27">
    <property type="entry name" value="KELCH REPEAT SUPERFAMILY PROTEIN"/>
    <property type="match status" value="1"/>
</dbReference>
<accession>A0A084SSD1</accession>
<organism evidence="3 4">
    <name type="scientific">Archangium violaceum Cb vi76</name>
    <dbReference type="NCBI Taxonomy" id="1406225"/>
    <lineage>
        <taxon>Bacteria</taxon>
        <taxon>Pseudomonadati</taxon>
        <taxon>Myxococcota</taxon>
        <taxon>Myxococcia</taxon>
        <taxon>Myxococcales</taxon>
        <taxon>Cystobacterineae</taxon>
        <taxon>Archangiaceae</taxon>
        <taxon>Archangium</taxon>
    </lineage>
</organism>
<evidence type="ECO:0000256" key="2">
    <source>
        <dbReference type="ARBA" id="ARBA00022737"/>
    </source>
</evidence>
<name>A0A084SSD1_9BACT</name>
<dbReference type="AlphaFoldDB" id="A0A084SSD1"/>
<evidence type="ECO:0000313" key="3">
    <source>
        <dbReference type="EMBL" id="KFA91366.1"/>
    </source>
</evidence>
<reference evidence="3 4" key="1">
    <citation type="submission" date="2014-07" db="EMBL/GenBank/DDBJ databases">
        <title>Draft Genome Sequence of Gephyronic Acid Producer, Cystobacter violaceus Strain Cb vi76.</title>
        <authorList>
            <person name="Stevens D.C."/>
            <person name="Young J."/>
            <person name="Carmichael R."/>
            <person name="Tan J."/>
            <person name="Taylor R.E."/>
        </authorList>
    </citation>
    <scope>NUCLEOTIDE SEQUENCE [LARGE SCALE GENOMIC DNA]</scope>
    <source>
        <strain evidence="3 4">Cb vi76</strain>
    </source>
</reference>
<dbReference type="Gene3D" id="2.130.10.80">
    <property type="entry name" value="Galactose oxidase/kelch, beta-propeller"/>
    <property type="match status" value="2"/>
</dbReference>
<dbReference type="Pfam" id="PF01344">
    <property type="entry name" value="Kelch_1"/>
    <property type="match status" value="2"/>
</dbReference>
<proteinExistence type="predicted"/>